<dbReference type="Pfam" id="PF03061">
    <property type="entry name" value="4HBT"/>
    <property type="match status" value="1"/>
</dbReference>
<dbReference type="GO" id="GO:0016289">
    <property type="term" value="F:acyl-CoA hydrolase activity"/>
    <property type="evidence" value="ECO:0007669"/>
    <property type="project" value="TreeGrafter"/>
</dbReference>
<evidence type="ECO:0000313" key="3">
    <source>
        <dbReference type="EMBL" id="KAA6329869.1"/>
    </source>
</evidence>
<dbReference type="AlphaFoldDB" id="A0A5J4R868"/>
<dbReference type="PANTHER" id="PTHR42856">
    <property type="entry name" value="ACYL-COENZYME A THIOESTERASE PAAI"/>
    <property type="match status" value="1"/>
</dbReference>
<dbReference type="SUPFAM" id="SSF54637">
    <property type="entry name" value="Thioesterase/thiol ester dehydrase-isomerase"/>
    <property type="match status" value="1"/>
</dbReference>
<dbReference type="InterPro" id="IPR029069">
    <property type="entry name" value="HotDog_dom_sf"/>
</dbReference>
<dbReference type="Gene3D" id="3.10.129.10">
    <property type="entry name" value="Hotdog Thioesterase"/>
    <property type="match status" value="1"/>
</dbReference>
<feature type="domain" description="Thioesterase" evidence="2">
    <location>
        <begin position="48"/>
        <end position="117"/>
    </location>
</feature>
<protein>
    <submittedName>
        <fullName evidence="3">Acyl-coenzyme A thioesterase PaaI</fullName>
        <ecNumber evidence="3">3.1.2.-</ecNumber>
    </submittedName>
</protein>
<gene>
    <name evidence="3" type="ORF">EZS27_021358</name>
    <name evidence="4" type="ORF">EZS27_021362</name>
</gene>
<dbReference type="InterPro" id="IPR052723">
    <property type="entry name" value="Acyl-CoA_thioesterase_PaaI"/>
</dbReference>
<reference evidence="3" key="1">
    <citation type="submission" date="2019-03" db="EMBL/GenBank/DDBJ databases">
        <title>Single cell metagenomics reveals metabolic interactions within the superorganism composed of flagellate Streblomastix strix and complex community of Bacteroidetes bacteria on its surface.</title>
        <authorList>
            <person name="Treitli S.C."/>
            <person name="Kolisko M."/>
            <person name="Husnik F."/>
            <person name="Keeling P."/>
            <person name="Hampl V."/>
        </authorList>
    </citation>
    <scope>NUCLEOTIDE SEQUENCE</scope>
    <source>
        <strain evidence="3">STM</strain>
    </source>
</reference>
<dbReference type="EC" id="3.1.2.-" evidence="3"/>
<proteinExistence type="predicted"/>
<dbReference type="PANTHER" id="PTHR42856:SF1">
    <property type="entry name" value="ACYL-COENZYME A THIOESTERASE PAAI"/>
    <property type="match status" value="1"/>
</dbReference>
<comment type="caution">
    <text evidence="3">The sequence shown here is derived from an EMBL/GenBank/DDBJ whole genome shotgun (WGS) entry which is preliminary data.</text>
</comment>
<dbReference type="InterPro" id="IPR003736">
    <property type="entry name" value="PAAI_dom"/>
</dbReference>
<evidence type="ECO:0000313" key="4">
    <source>
        <dbReference type="EMBL" id="KAA6329873.1"/>
    </source>
</evidence>
<dbReference type="InterPro" id="IPR006683">
    <property type="entry name" value="Thioestr_dom"/>
</dbReference>
<dbReference type="NCBIfam" id="TIGR00369">
    <property type="entry name" value="unchar_dom_1"/>
    <property type="match status" value="1"/>
</dbReference>
<evidence type="ECO:0000259" key="2">
    <source>
        <dbReference type="Pfam" id="PF03061"/>
    </source>
</evidence>
<keyword evidence="1 3" id="KW-0378">Hydrolase</keyword>
<evidence type="ECO:0000256" key="1">
    <source>
        <dbReference type="ARBA" id="ARBA00022801"/>
    </source>
</evidence>
<organism evidence="3">
    <name type="scientific">termite gut metagenome</name>
    <dbReference type="NCBI Taxonomy" id="433724"/>
    <lineage>
        <taxon>unclassified sequences</taxon>
        <taxon>metagenomes</taxon>
        <taxon>organismal metagenomes</taxon>
    </lineage>
</organism>
<name>A0A5J4R868_9ZZZZ</name>
<dbReference type="EMBL" id="SNRY01001583">
    <property type="protein sequence ID" value="KAA6329869.1"/>
    <property type="molecule type" value="Genomic_DNA"/>
</dbReference>
<sequence length="128" mass="13697">MAISKDFFKNDRFAAEAGIELLEIGEGYGKAKLEVTTRHLNAGNTTQGGAIFTLADLALAAAANSHGTLALSLASSITFLHGSEPGDTLYAEARERHCGKHTGYYQVDITNQNGKLIATFEASVYRMT</sequence>
<dbReference type="CDD" id="cd03443">
    <property type="entry name" value="PaaI_thioesterase"/>
    <property type="match status" value="1"/>
</dbReference>
<accession>A0A5J4R868</accession>
<dbReference type="EMBL" id="SNRY01001583">
    <property type="protein sequence ID" value="KAA6329873.1"/>
    <property type="molecule type" value="Genomic_DNA"/>
</dbReference>